<comment type="caution">
    <text evidence="2">Lacks conserved residue(s) required for the propagation of feature annotation.</text>
</comment>
<organism evidence="4 5">
    <name type="scientific">Aldrovandia affinis</name>
    <dbReference type="NCBI Taxonomy" id="143900"/>
    <lineage>
        <taxon>Eukaryota</taxon>
        <taxon>Metazoa</taxon>
        <taxon>Chordata</taxon>
        <taxon>Craniata</taxon>
        <taxon>Vertebrata</taxon>
        <taxon>Euteleostomi</taxon>
        <taxon>Actinopterygii</taxon>
        <taxon>Neopterygii</taxon>
        <taxon>Teleostei</taxon>
        <taxon>Notacanthiformes</taxon>
        <taxon>Halosauridae</taxon>
        <taxon>Aldrovandia</taxon>
    </lineage>
</organism>
<reference evidence="4" key="1">
    <citation type="journal article" date="2023" name="Science">
        <title>Genome structures resolve the early diversification of teleost fishes.</title>
        <authorList>
            <person name="Parey E."/>
            <person name="Louis A."/>
            <person name="Montfort J."/>
            <person name="Bouchez O."/>
            <person name="Roques C."/>
            <person name="Iampietro C."/>
            <person name="Lluch J."/>
            <person name="Castinel A."/>
            <person name="Donnadieu C."/>
            <person name="Desvignes T."/>
            <person name="Floi Bucao C."/>
            <person name="Jouanno E."/>
            <person name="Wen M."/>
            <person name="Mejri S."/>
            <person name="Dirks R."/>
            <person name="Jansen H."/>
            <person name="Henkel C."/>
            <person name="Chen W.J."/>
            <person name="Zahm M."/>
            <person name="Cabau C."/>
            <person name="Klopp C."/>
            <person name="Thompson A.W."/>
            <person name="Robinson-Rechavi M."/>
            <person name="Braasch I."/>
            <person name="Lecointre G."/>
            <person name="Bobe J."/>
            <person name="Postlethwait J.H."/>
            <person name="Berthelot C."/>
            <person name="Roest Crollius H."/>
            <person name="Guiguen Y."/>
        </authorList>
    </citation>
    <scope>NUCLEOTIDE SEQUENCE</scope>
    <source>
        <strain evidence="4">NC1722</strain>
    </source>
</reference>
<dbReference type="Gene3D" id="3.10.250.10">
    <property type="entry name" value="SRCR-like domain"/>
    <property type="match status" value="1"/>
</dbReference>
<name>A0AAD7R234_9TELE</name>
<gene>
    <name evidence="4" type="ORF">AAFF_G00238810</name>
</gene>
<evidence type="ECO:0000313" key="4">
    <source>
        <dbReference type="EMBL" id="KAJ8344574.1"/>
    </source>
</evidence>
<dbReference type="Proteomes" id="UP001221898">
    <property type="component" value="Unassembled WGS sequence"/>
</dbReference>
<comment type="caution">
    <text evidence="4">The sequence shown here is derived from an EMBL/GenBank/DDBJ whole genome shotgun (WGS) entry which is preliminary data.</text>
</comment>
<dbReference type="SUPFAM" id="SSF56487">
    <property type="entry name" value="SRCR-like"/>
    <property type="match status" value="1"/>
</dbReference>
<keyword evidence="1" id="KW-1015">Disulfide bond</keyword>
<dbReference type="AlphaFoldDB" id="A0AAD7R234"/>
<keyword evidence="5" id="KW-1185">Reference proteome</keyword>
<feature type="domain" description="SRCR" evidence="3">
    <location>
        <begin position="1"/>
        <end position="50"/>
    </location>
</feature>
<protein>
    <recommendedName>
        <fullName evidence="3">SRCR domain-containing protein</fullName>
    </recommendedName>
</protein>
<accession>A0AAD7R234</accession>
<feature type="non-terminal residue" evidence="4">
    <location>
        <position position="101"/>
    </location>
</feature>
<evidence type="ECO:0000313" key="5">
    <source>
        <dbReference type="Proteomes" id="UP001221898"/>
    </source>
</evidence>
<evidence type="ECO:0000256" key="1">
    <source>
        <dbReference type="ARBA" id="ARBA00023157"/>
    </source>
</evidence>
<dbReference type="InterPro" id="IPR036772">
    <property type="entry name" value="SRCR-like_dom_sf"/>
</dbReference>
<evidence type="ECO:0000256" key="2">
    <source>
        <dbReference type="PROSITE-ProRule" id="PRU00196"/>
    </source>
</evidence>
<sequence length="101" mass="10705">RAAGGAAQRSWGTVCDDDWGYGGRQRQSRQLGHGSAVAVASSSAFGQGSGRSYWTTWTARAGSKDWAIKSGSLGWGSTTAITTRTWNHLQSGWLHPAHGRG</sequence>
<dbReference type="PROSITE" id="PS50287">
    <property type="entry name" value="SRCR_2"/>
    <property type="match status" value="1"/>
</dbReference>
<dbReference type="EMBL" id="JAINUG010003172">
    <property type="protein sequence ID" value="KAJ8344574.1"/>
    <property type="molecule type" value="Genomic_DNA"/>
</dbReference>
<dbReference type="GO" id="GO:0016020">
    <property type="term" value="C:membrane"/>
    <property type="evidence" value="ECO:0007669"/>
    <property type="project" value="InterPro"/>
</dbReference>
<evidence type="ECO:0000259" key="3">
    <source>
        <dbReference type="PROSITE" id="PS50287"/>
    </source>
</evidence>
<proteinExistence type="predicted"/>
<dbReference type="InterPro" id="IPR001190">
    <property type="entry name" value="SRCR"/>
</dbReference>